<keyword evidence="2" id="KW-0472">Membrane</keyword>
<organism evidence="3 4">
    <name type="scientific">Cylindrodendrum hubeiense</name>
    <dbReference type="NCBI Taxonomy" id="595255"/>
    <lineage>
        <taxon>Eukaryota</taxon>
        <taxon>Fungi</taxon>
        <taxon>Dikarya</taxon>
        <taxon>Ascomycota</taxon>
        <taxon>Pezizomycotina</taxon>
        <taxon>Sordariomycetes</taxon>
        <taxon>Hypocreomycetidae</taxon>
        <taxon>Hypocreales</taxon>
        <taxon>Nectriaceae</taxon>
        <taxon>Cylindrodendrum</taxon>
    </lineage>
</organism>
<dbReference type="EMBL" id="JAANBB010000249">
    <property type="protein sequence ID" value="KAF7545530.1"/>
    <property type="molecule type" value="Genomic_DNA"/>
</dbReference>
<evidence type="ECO:0000313" key="4">
    <source>
        <dbReference type="Proteomes" id="UP000722485"/>
    </source>
</evidence>
<sequence>MGLLPKSLRTREPQLPLYHKLDSPRKEQFTDDDDSEYSSSDEDEPYSAGSSSQGSSRNTSGSASSGLLKLPRQATKPPPMRRIANVYPYRLPTKVTRYLVCFVVGFIVIMILSLVRASQVENWKVANGQVESRPPPPPVWDKFPFLERYYGGIKTLVTLEENSPEYPYVKDEVSLLEEVAEEKADEEAIEKASDDANGEPQQEAKEEVEADSNKEEVKADSNKEEVKADSNKEAEADSNKKHEAGKRHVSESHGWNGYTGRNEETDIQECFIDADGTVRVPELQYYNGRPKGFPENVIGSYEVLNLPEDICFDRFGRYGPYGFGYSERNGGLSVGEHGEKEGSEAVWNKTPRVDYRQVNWADVQRRCFKKNAARYTEVARKTSTPHGFYIQESQTSSEPVKARDVKEKDTDKPVKEKDTDKPAKEKDTDKPAKETITADAPKSNSTESLTEEEKIVVEKKSRTAVVVRCWDEYLWREDDIANIRSMITELALGSGGRYDIHLLVQVKNDADHPIWADEDVYRQRIEDVIPEEFRGIVTLWTETQMLSLYQGIYDLFSRGPELPVHGVYRGLSMAMQYFAYMHPEYEHFWQWEMDVRYTGHYYDLFTKLENFAKAQPRKGLWDRNARFYFPSVHGTWDDFSQMSRVQSEMGVVGADDVWKNMPGMDDKTPAKSKGNDRVVWGPVRSQDDDDWFEPGNDPVVPIAYEKDHYQWGVGEEADYISLNPIFDPDSTTWGLKDDITGFNRTEGPPPRRANIITTSRMSRRLLLTMHKMTALKKQFAFPEMWPATVALQHGYKAVFAPHPVYVDRAWPVGYMAQMFNNGRDGASGGSRTSIFGDREHNMHGLSWFYNSGFAPNLYRRWLGLKVNNDGGDEFETTEDKSRKGKGVSNMRGGEGRMCLPPMLLHPIKDVELPVEVPEPPKDQSEVEASNPTD</sequence>
<keyword evidence="2" id="KW-1133">Transmembrane helix</keyword>
<feature type="region of interest" description="Disordered" evidence="1">
    <location>
        <begin position="386"/>
        <end position="450"/>
    </location>
</feature>
<evidence type="ECO:0000313" key="3">
    <source>
        <dbReference type="EMBL" id="KAF7545530.1"/>
    </source>
</evidence>
<feature type="compositionally biased region" description="Polar residues" evidence="1">
    <location>
        <begin position="386"/>
        <end position="398"/>
    </location>
</feature>
<feature type="compositionally biased region" description="Basic and acidic residues" evidence="1">
    <location>
        <begin position="19"/>
        <end position="29"/>
    </location>
</feature>
<feature type="compositionally biased region" description="Basic and acidic residues" evidence="1">
    <location>
        <begin position="400"/>
        <end position="433"/>
    </location>
</feature>
<feature type="region of interest" description="Disordered" evidence="1">
    <location>
        <begin position="1"/>
        <end position="79"/>
    </location>
</feature>
<feature type="compositionally biased region" description="Basic and acidic residues" evidence="1">
    <location>
        <begin position="202"/>
        <end position="251"/>
    </location>
</feature>
<dbReference type="Proteomes" id="UP000722485">
    <property type="component" value="Unassembled WGS sequence"/>
</dbReference>
<feature type="region of interest" description="Disordered" evidence="1">
    <location>
        <begin position="912"/>
        <end position="933"/>
    </location>
</feature>
<accession>A0A9P5H9V5</accession>
<comment type="caution">
    <text evidence="3">The sequence shown here is derived from an EMBL/GenBank/DDBJ whole genome shotgun (WGS) entry which is preliminary data.</text>
</comment>
<dbReference type="PANTHER" id="PTHR36205:SF1">
    <property type="entry name" value="MAJOR FACILITATOR SUPERFAMILY TRANSPORTER"/>
    <property type="match status" value="1"/>
</dbReference>
<name>A0A9P5H9V5_9HYPO</name>
<reference evidence="3" key="1">
    <citation type="submission" date="2020-03" db="EMBL/GenBank/DDBJ databases">
        <title>Draft Genome Sequence of Cylindrodendrum hubeiense.</title>
        <authorList>
            <person name="Buettner E."/>
            <person name="Kellner H."/>
        </authorList>
    </citation>
    <scope>NUCLEOTIDE SEQUENCE</scope>
    <source>
        <strain evidence="3">IHI 201604</strain>
    </source>
</reference>
<evidence type="ECO:0000256" key="2">
    <source>
        <dbReference type="SAM" id="Phobius"/>
    </source>
</evidence>
<protein>
    <submittedName>
        <fullName evidence="3">Uncharacterized protein</fullName>
    </submittedName>
</protein>
<dbReference type="PANTHER" id="PTHR36205">
    <property type="entry name" value="CHROMOSOME 19, WHOLE GENOME SHOTGUN SEQUENCE"/>
    <property type="match status" value="1"/>
</dbReference>
<keyword evidence="4" id="KW-1185">Reference proteome</keyword>
<keyword evidence="2" id="KW-0812">Transmembrane</keyword>
<proteinExistence type="predicted"/>
<gene>
    <name evidence="3" type="ORF">G7Z17_g9103</name>
</gene>
<feature type="region of interest" description="Disordered" evidence="1">
    <location>
        <begin position="872"/>
        <end position="899"/>
    </location>
</feature>
<feature type="transmembrane region" description="Helical" evidence="2">
    <location>
        <begin position="98"/>
        <end position="115"/>
    </location>
</feature>
<dbReference type="Pfam" id="PF11885">
    <property type="entry name" value="DUF3405"/>
    <property type="match status" value="1"/>
</dbReference>
<feature type="compositionally biased region" description="Low complexity" evidence="1">
    <location>
        <begin position="46"/>
        <end position="66"/>
    </location>
</feature>
<dbReference type="InterPro" id="IPR021822">
    <property type="entry name" value="DUF3405"/>
</dbReference>
<dbReference type="AlphaFoldDB" id="A0A9P5H9V5"/>
<evidence type="ECO:0000256" key="1">
    <source>
        <dbReference type="SAM" id="MobiDB-lite"/>
    </source>
</evidence>
<feature type="region of interest" description="Disordered" evidence="1">
    <location>
        <begin position="180"/>
        <end position="261"/>
    </location>
</feature>
<feature type="compositionally biased region" description="Acidic residues" evidence="1">
    <location>
        <begin position="30"/>
        <end position="45"/>
    </location>
</feature>
<dbReference type="OrthoDB" id="3353407at2759"/>